<dbReference type="GO" id="GO:0004519">
    <property type="term" value="F:endonuclease activity"/>
    <property type="evidence" value="ECO:0007669"/>
    <property type="project" value="InterPro"/>
</dbReference>
<reference evidence="3 4" key="1">
    <citation type="journal article" date="2017" name="Elife">
        <title>Extensive horizontal gene transfer in cheese-associated bacteria.</title>
        <authorList>
            <person name="Bonham K.S."/>
            <person name="Wolfe B.E."/>
            <person name="Dutton R.J."/>
        </authorList>
    </citation>
    <scope>NUCLEOTIDE SEQUENCE [LARGE SCALE GENOMIC DNA]</scope>
    <source>
        <strain evidence="3 4">341_9</strain>
    </source>
</reference>
<dbReference type="InterPro" id="IPR003615">
    <property type="entry name" value="HNH_nuc"/>
</dbReference>
<proteinExistence type="predicted"/>
<evidence type="ECO:0000256" key="1">
    <source>
        <dbReference type="SAM" id="MobiDB-lite"/>
    </source>
</evidence>
<keyword evidence="4" id="KW-1185">Reference proteome</keyword>
<name>A0A2A3YLV5_9MICO</name>
<comment type="caution">
    <text evidence="3">The sequence shown here is derived from an EMBL/GenBank/DDBJ whole genome shotgun (WGS) entry which is preliminary data.</text>
</comment>
<dbReference type="Gene3D" id="1.10.30.50">
    <property type="match status" value="1"/>
</dbReference>
<evidence type="ECO:0000313" key="3">
    <source>
        <dbReference type="EMBL" id="PCC40287.1"/>
    </source>
</evidence>
<dbReference type="GO" id="GO:0003676">
    <property type="term" value="F:nucleic acid binding"/>
    <property type="evidence" value="ECO:0007669"/>
    <property type="project" value="InterPro"/>
</dbReference>
<protein>
    <recommendedName>
        <fullName evidence="2">HNH nuclease domain-containing protein</fullName>
    </recommendedName>
</protein>
<dbReference type="Pfam" id="PF01844">
    <property type="entry name" value="HNH"/>
    <property type="match status" value="1"/>
</dbReference>
<dbReference type="EMBL" id="NRGR01000007">
    <property type="protein sequence ID" value="PCC40287.1"/>
    <property type="molecule type" value="Genomic_DNA"/>
</dbReference>
<dbReference type="CDD" id="cd00085">
    <property type="entry name" value="HNHc"/>
    <property type="match status" value="1"/>
</dbReference>
<organism evidence="3 4">
    <name type="scientific">Brachybacterium alimentarium</name>
    <dbReference type="NCBI Taxonomy" id="47845"/>
    <lineage>
        <taxon>Bacteria</taxon>
        <taxon>Bacillati</taxon>
        <taxon>Actinomycetota</taxon>
        <taxon>Actinomycetes</taxon>
        <taxon>Micrococcales</taxon>
        <taxon>Dermabacteraceae</taxon>
        <taxon>Brachybacterium</taxon>
    </lineage>
</organism>
<evidence type="ECO:0000259" key="2">
    <source>
        <dbReference type="SMART" id="SM00507"/>
    </source>
</evidence>
<feature type="region of interest" description="Disordered" evidence="1">
    <location>
        <begin position="1"/>
        <end position="43"/>
    </location>
</feature>
<feature type="domain" description="HNH nuclease" evidence="2">
    <location>
        <begin position="422"/>
        <end position="471"/>
    </location>
</feature>
<sequence length="536" mass="56997">MDDPESYPHRANGVSIPHPSADDGGMLMSTPPSPADGPDGPSQEVAALHASGPAAVAELLGDAGFLLGSIAVEPEVMFDAESRAREEYVDLLHKAQEMRGILDALEARTLVALSEATRLERVREAQAQVGPEHSAMPSLEQLHQRADARSRRDVSHMTRRSPSAAGRTVASARRLVTSMPHLLTAMATGKAAAASIYAAADAAAVLDAAQRSQVDDALHARLPDLDGSGTRRWRQAVALAVHGLDPEGETVRHRRSRTQRHVTFTPASHGMATISAYMPAIDARLMHKRISLEAERRQAGGEKGPHGALMADILRDAVLTRDASGGSAPLVTMDLGVIITDRALFHPGSGDVAHLEGYGPVPAEAVREQLRAITATPGPSQRDTFGADGPDVRAVVRRLYTHPTTGELVSMDSRARAFPPAMGRFLTWRDTSCRGPFCNASVRHHDHITPFSRGGPTSLDNGQDLCAHCNQKEDDALAVERVGDPERPGHRVAWTSGSGTTRVTAPPPLIGQTPAAEPDGSEDADHPPDGSEPLPP</sequence>
<dbReference type="Proteomes" id="UP000218598">
    <property type="component" value="Unassembled WGS sequence"/>
</dbReference>
<accession>A0A2A3YLV5</accession>
<dbReference type="GO" id="GO:0008270">
    <property type="term" value="F:zinc ion binding"/>
    <property type="evidence" value="ECO:0007669"/>
    <property type="project" value="InterPro"/>
</dbReference>
<feature type="region of interest" description="Disordered" evidence="1">
    <location>
        <begin position="146"/>
        <end position="167"/>
    </location>
</feature>
<dbReference type="SMART" id="SM00507">
    <property type="entry name" value="HNHc"/>
    <property type="match status" value="1"/>
</dbReference>
<dbReference type="AlphaFoldDB" id="A0A2A3YLV5"/>
<dbReference type="InterPro" id="IPR002711">
    <property type="entry name" value="HNH"/>
</dbReference>
<evidence type="ECO:0000313" key="4">
    <source>
        <dbReference type="Proteomes" id="UP000218598"/>
    </source>
</evidence>
<feature type="region of interest" description="Disordered" evidence="1">
    <location>
        <begin position="481"/>
        <end position="536"/>
    </location>
</feature>
<feature type="compositionally biased region" description="Basic and acidic residues" evidence="1">
    <location>
        <begin position="146"/>
        <end position="156"/>
    </location>
</feature>
<gene>
    <name evidence="3" type="ORF">CIK66_03820</name>
</gene>